<comment type="caution">
    <text evidence="2">The sequence shown here is derived from an EMBL/GenBank/DDBJ whole genome shotgun (WGS) entry which is preliminary data.</text>
</comment>
<name>A0ABP6YAF1_9FLAO</name>
<protein>
    <submittedName>
        <fullName evidence="2">Uncharacterized protein</fullName>
    </submittedName>
</protein>
<evidence type="ECO:0000313" key="3">
    <source>
        <dbReference type="Proteomes" id="UP001500954"/>
    </source>
</evidence>
<feature type="region of interest" description="Disordered" evidence="1">
    <location>
        <begin position="60"/>
        <end position="86"/>
    </location>
</feature>
<dbReference type="Proteomes" id="UP001500954">
    <property type="component" value="Unassembled WGS sequence"/>
</dbReference>
<accession>A0ABP6YAF1</accession>
<dbReference type="RefSeq" id="WP_345007164.1">
    <property type="nucleotide sequence ID" value="NZ_BAABCY010000079.1"/>
</dbReference>
<reference evidence="3" key="1">
    <citation type="journal article" date="2019" name="Int. J. Syst. Evol. Microbiol.">
        <title>The Global Catalogue of Microorganisms (GCM) 10K type strain sequencing project: providing services to taxonomists for standard genome sequencing and annotation.</title>
        <authorList>
            <consortium name="The Broad Institute Genomics Platform"/>
            <consortium name="The Broad Institute Genome Sequencing Center for Infectious Disease"/>
            <person name="Wu L."/>
            <person name="Ma J."/>
        </authorList>
    </citation>
    <scope>NUCLEOTIDE SEQUENCE [LARGE SCALE GENOMIC DNA]</scope>
    <source>
        <strain evidence="3">JCM 17111</strain>
    </source>
</reference>
<organism evidence="2 3">
    <name type="scientific">Snuella lapsa</name>
    <dbReference type="NCBI Taxonomy" id="870481"/>
    <lineage>
        <taxon>Bacteria</taxon>
        <taxon>Pseudomonadati</taxon>
        <taxon>Bacteroidota</taxon>
        <taxon>Flavobacteriia</taxon>
        <taxon>Flavobacteriales</taxon>
        <taxon>Flavobacteriaceae</taxon>
        <taxon>Snuella</taxon>
    </lineage>
</organism>
<gene>
    <name evidence="2" type="ORF">GCM10022395_29910</name>
</gene>
<sequence length="86" mass="9329">MTVSLGMIPGEIYFSLEVAKIARVSLDRVLTVYRTHKSRGGGVIAKELGIKPGSAEFHQLKHNAGSKKGKGPGKKHNNSHKKKGKH</sequence>
<evidence type="ECO:0000256" key="1">
    <source>
        <dbReference type="SAM" id="MobiDB-lite"/>
    </source>
</evidence>
<keyword evidence="3" id="KW-1185">Reference proteome</keyword>
<evidence type="ECO:0000313" key="2">
    <source>
        <dbReference type="EMBL" id="GAA3579300.1"/>
    </source>
</evidence>
<dbReference type="EMBL" id="BAABCY010000079">
    <property type="protein sequence ID" value="GAA3579300.1"/>
    <property type="molecule type" value="Genomic_DNA"/>
</dbReference>
<proteinExistence type="predicted"/>